<name>A0A2H1FEM1_9ARCH</name>
<evidence type="ECO:0000313" key="1">
    <source>
        <dbReference type="EMBL" id="SMH71099.1"/>
    </source>
</evidence>
<dbReference type="AlphaFoldDB" id="A0A2H1FEM1"/>
<sequence length="101" mass="11658">MISNGPIMITKEELDQILHFVSKRWVDMSRDEKNKAFENMPTDFWMNSMGGTAGPGKWVTTLMYTEDPQEAESFKEVLLRWQAKHNMPKLGPSDLIQIGKK</sequence>
<protein>
    <submittedName>
        <fullName evidence="1">Uncharacterized protein</fullName>
    </submittedName>
</protein>
<accession>A0A2H1FEM1</accession>
<dbReference type="Proteomes" id="UP000230607">
    <property type="component" value="Chromosome 1"/>
</dbReference>
<reference evidence="2" key="1">
    <citation type="submission" date="2017-03" db="EMBL/GenBank/DDBJ databases">
        <authorList>
            <person name="Herbold C."/>
        </authorList>
    </citation>
    <scope>NUCLEOTIDE SEQUENCE [LARGE SCALE GENOMIC DNA]</scope>
</reference>
<evidence type="ECO:0000313" key="2">
    <source>
        <dbReference type="Proteomes" id="UP000230607"/>
    </source>
</evidence>
<gene>
    <name evidence="1" type="ORF">NCS_10906</name>
</gene>
<proteinExistence type="predicted"/>
<dbReference type="EMBL" id="LT841358">
    <property type="protein sequence ID" value="SMH71099.1"/>
    <property type="molecule type" value="Genomic_DNA"/>
</dbReference>
<organism evidence="1 2">
    <name type="scientific">Candidatus Nitrosotalea okcheonensis</name>
    <dbReference type="NCBI Taxonomy" id="1903276"/>
    <lineage>
        <taxon>Archaea</taxon>
        <taxon>Nitrososphaerota</taxon>
        <taxon>Nitrososphaeria</taxon>
        <taxon>Nitrosotaleales</taxon>
        <taxon>Nitrosotaleaceae</taxon>
        <taxon>Nitrosotalea</taxon>
    </lineage>
</organism>
<keyword evidence="2" id="KW-1185">Reference proteome</keyword>